<dbReference type="RefSeq" id="WP_089303932.1">
    <property type="nucleotide sequence ID" value="NZ_FZOO01000001.1"/>
</dbReference>
<gene>
    <name evidence="2" type="ORF">SAMN06893096_101426</name>
</gene>
<dbReference type="Proteomes" id="UP000198373">
    <property type="component" value="Unassembled WGS sequence"/>
</dbReference>
<keyword evidence="1" id="KW-1133">Transmembrane helix</keyword>
<name>A0A239B530_9ACTN</name>
<sequence length="64" mass="6635">MDAISFGKAGLQGWRAKLADTVAQPVARNSGLSDDQVRAVVGGVFFLLSVLYVGQTVKRLAAGG</sequence>
<keyword evidence="1" id="KW-0472">Membrane</keyword>
<proteinExistence type="predicted"/>
<evidence type="ECO:0000256" key="1">
    <source>
        <dbReference type="SAM" id="Phobius"/>
    </source>
</evidence>
<keyword evidence="1" id="KW-0812">Transmembrane</keyword>
<evidence type="ECO:0000313" key="2">
    <source>
        <dbReference type="EMBL" id="SNS02652.1"/>
    </source>
</evidence>
<keyword evidence="3" id="KW-1185">Reference proteome</keyword>
<organism evidence="2 3">
    <name type="scientific">Geodermatophilus pulveris</name>
    <dbReference type="NCBI Taxonomy" id="1564159"/>
    <lineage>
        <taxon>Bacteria</taxon>
        <taxon>Bacillati</taxon>
        <taxon>Actinomycetota</taxon>
        <taxon>Actinomycetes</taxon>
        <taxon>Geodermatophilales</taxon>
        <taxon>Geodermatophilaceae</taxon>
        <taxon>Geodermatophilus</taxon>
    </lineage>
</organism>
<reference evidence="3" key="1">
    <citation type="submission" date="2017-06" db="EMBL/GenBank/DDBJ databases">
        <authorList>
            <person name="Varghese N."/>
            <person name="Submissions S."/>
        </authorList>
    </citation>
    <scope>NUCLEOTIDE SEQUENCE [LARGE SCALE GENOMIC DNA]</scope>
    <source>
        <strain evidence="3">DSM 46839</strain>
    </source>
</reference>
<protein>
    <submittedName>
        <fullName evidence="2">Uncharacterized protein</fullName>
    </submittedName>
</protein>
<dbReference type="AlphaFoldDB" id="A0A239B530"/>
<dbReference type="EMBL" id="FZOO01000001">
    <property type="protein sequence ID" value="SNS02652.1"/>
    <property type="molecule type" value="Genomic_DNA"/>
</dbReference>
<dbReference type="OrthoDB" id="5193315at2"/>
<feature type="transmembrane region" description="Helical" evidence="1">
    <location>
        <begin position="37"/>
        <end position="54"/>
    </location>
</feature>
<evidence type="ECO:0000313" key="3">
    <source>
        <dbReference type="Proteomes" id="UP000198373"/>
    </source>
</evidence>
<accession>A0A239B530</accession>